<dbReference type="CDD" id="cd03257">
    <property type="entry name" value="ABC_NikE_OppD_transporters"/>
    <property type="match status" value="2"/>
</dbReference>
<dbReference type="PROSITE" id="PS50893">
    <property type="entry name" value="ABC_TRANSPORTER_2"/>
    <property type="match status" value="2"/>
</dbReference>
<feature type="domain" description="ABC transporter" evidence="5">
    <location>
        <begin position="292"/>
        <end position="541"/>
    </location>
</feature>
<keyword evidence="7" id="KW-1185">Reference proteome</keyword>
<protein>
    <submittedName>
        <fullName evidence="6">Peptide/nickel transport system ATP-binding protein</fullName>
    </submittedName>
</protein>
<gene>
    <name evidence="6" type="ORF">BKA16_001962</name>
</gene>
<dbReference type="EMBL" id="JACIFP010000001">
    <property type="protein sequence ID" value="MBB4135410.1"/>
    <property type="molecule type" value="Genomic_DNA"/>
</dbReference>
<comment type="caution">
    <text evidence="6">The sequence shown here is derived from an EMBL/GenBank/DDBJ whole genome shotgun (WGS) entry which is preliminary data.</text>
</comment>
<dbReference type="PANTHER" id="PTHR43776:SF7">
    <property type="entry name" value="D,D-DIPEPTIDE TRANSPORT ATP-BINDING PROTEIN DDPF-RELATED"/>
    <property type="match status" value="1"/>
</dbReference>
<dbReference type="InterPro" id="IPR017871">
    <property type="entry name" value="ABC_transporter-like_CS"/>
</dbReference>
<name>A0A840F575_9ACTN</name>
<dbReference type="RefSeq" id="WP_183370455.1">
    <property type="nucleotide sequence ID" value="NZ_BAABHL010000065.1"/>
</dbReference>
<dbReference type="GO" id="GO:0055085">
    <property type="term" value="P:transmembrane transport"/>
    <property type="evidence" value="ECO:0007669"/>
    <property type="project" value="UniProtKB-ARBA"/>
</dbReference>
<evidence type="ECO:0000259" key="5">
    <source>
        <dbReference type="PROSITE" id="PS50893"/>
    </source>
</evidence>
<comment type="similarity">
    <text evidence="1">Belongs to the ABC transporter superfamily.</text>
</comment>
<dbReference type="InterPro" id="IPR027417">
    <property type="entry name" value="P-loop_NTPase"/>
</dbReference>
<dbReference type="InterPro" id="IPR013563">
    <property type="entry name" value="Oligopep_ABC_C"/>
</dbReference>
<dbReference type="Proteomes" id="UP000551501">
    <property type="component" value="Unassembled WGS sequence"/>
</dbReference>
<accession>A0A840F575</accession>
<evidence type="ECO:0000256" key="3">
    <source>
        <dbReference type="ARBA" id="ARBA00022741"/>
    </source>
</evidence>
<keyword evidence="3" id="KW-0547">Nucleotide-binding</keyword>
<evidence type="ECO:0000256" key="1">
    <source>
        <dbReference type="ARBA" id="ARBA00005417"/>
    </source>
</evidence>
<dbReference type="Pfam" id="PF08352">
    <property type="entry name" value="oligo_HPY"/>
    <property type="match status" value="1"/>
</dbReference>
<dbReference type="GO" id="GO:0016887">
    <property type="term" value="F:ATP hydrolysis activity"/>
    <property type="evidence" value="ECO:0007669"/>
    <property type="project" value="InterPro"/>
</dbReference>
<dbReference type="GO" id="GO:0015833">
    <property type="term" value="P:peptide transport"/>
    <property type="evidence" value="ECO:0007669"/>
    <property type="project" value="InterPro"/>
</dbReference>
<evidence type="ECO:0000256" key="4">
    <source>
        <dbReference type="ARBA" id="ARBA00022840"/>
    </source>
</evidence>
<evidence type="ECO:0000313" key="6">
    <source>
        <dbReference type="EMBL" id="MBB4135410.1"/>
    </source>
</evidence>
<proteinExistence type="inferred from homology"/>
<dbReference type="InterPro" id="IPR003593">
    <property type="entry name" value="AAA+_ATPase"/>
</dbReference>
<dbReference type="AlphaFoldDB" id="A0A840F575"/>
<dbReference type="Pfam" id="PF00005">
    <property type="entry name" value="ABC_tran"/>
    <property type="match status" value="2"/>
</dbReference>
<dbReference type="InterPro" id="IPR003439">
    <property type="entry name" value="ABC_transporter-like_ATP-bd"/>
</dbReference>
<dbReference type="SUPFAM" id="SSF52540">
    <property type="entry name" value="P-loop containing nucleoside triphosphate hydrolases"/>
    <property type="match status" value="2"/>
</dbReference>
<dbReference type="InterPro" id="IPR050319">
    <property type="entry name" value="ABC_transp_ATP-bind"/>
</dbReference>
<keyword evidence="4 6" id="KW-0067">ATP-binding</keyword>
<dbReference type="NCBIfam" id="NF008453">
    <property type="entry name" value="PRK11308.1"/>
    <property type="match status" value="2"/>
</dbReference>
<reference evidence="6 7" key="1">
    <citation type="submission" date="2020-08" db="EMBL/GenBank/DDBJ databases">
        <title>Sequencing the genomes of 1000 actinobacteria strains.</title>
        <authorList>
            <person name="Klenk H.-P."/>
        </authorList>
    </citation>
    <scope>NUCLEOTIDE SEQUENCE [LARGE SCALE GENOMIC DNA]</scope>
    <source>
        <strain evidence="6 7">DSM 45298</strain>
    </source>
</reference>
<sequence>MSDTPLLSVRGLQVGYRTGESGRSALAGRALPVVHGVDFDVRPGEVLALVGESGSGKTTTGHAILGLLPENGEVIGGDITFDGQDLTTLDAKSWRAVRGSTLSLIPQDPTVSLDPLRRVGHQVEDVLRLHTGLDAGQRRTRVLDVFETVGFRDVEAVYRRYPHELSGGMRQRVLIAAAVIAEPDLIVADEPTSGLDATVQKQVLDLIDELRIRSSTAVVLVTHDLGVAADRADTLAVMRAGRVVESGPTAQVVAEPAHEYTRSLLHAVRSRSVRRPTRIASLDDSLSADAAIEVDALTKTFGDVAAVDGISFRVSFGQTFSIVGESGSGKSTTARILSGLTRPTSGGVRVLGSETSGYSRRDFRPLRRAVQIVYQNPYASFDPRFDVFDVVEEPLRAFAPARFWRHGRERPGRERHRDRVAAALESAALSPDLIDRHPRELSGGQRQRVAIARALVGDPSVLILDEPISALDVSVAAQILELLQTLQDERGLTYVFISHDLAVVSAISDEVAVMQNGRIVEQGSVGRIFDAPREDYTIRLLDAIAGRDLHTVGACQ</sequence>
<keyword evidence="2" id="KW-0813">Transport</keyword>
<feature type="domain" description="ABC transporter" evidence="5">
    <location>
        <begin position="9"/>
        <end position="265"/>
    </location>
</feature>
<dbReference type="PANTHER" id="PTHR43776">
    <property type="entry name" value="TRANSPORT ATP-BINDING PROTEIN"/>
    <property type="match status" value="1"/>
</dbReference>
<evidence type="ECO:0000256" key="2">
    <source>
        <dbReference type="ARBA" id="ARBA00022448"/>
    </source>
</evidence>
<organism evidence="6 7">
    <name type="scientific">Gordonia humi</name>
    <dbReference type="NCBI Taxonomy" id="686429"/>
    <lineage>
        <taxon>Bacteria</taxon>
        <taxon>Bacillati</taxon>
        <taxon>Actinomycetota</taxon>
        <taxon>Actinomycetes</taxon>
        <taxon>Mycobacteriales</taxon>
        <taxon>Gordoniaceae</taxon>
        <taxon>Gordonia</taxon>
    </lineage>
</organism>
<dbReference type="SMART" id="SM00382">
    <property type="entry name" value="AAA"/>
    <property type="match status" value="2"/>
</dbReference>
<dbReference type="PROSITE" id="PS00211">
    <property type="entry name" value="ABC_TRANSPORTER_1"/>
    <property type="match status" value="2"/>
</dbReference>
<dbReference type="GO" id="GO:0005524">
    <property type="term" value="F:ATP binding"/>
    <property type="evidence" value="ECO:0007669"/>
    <property type="project" value="UniProtKB-KW"/>
</dbReference>
<evidence type="ECO:0000313" key="7">
    <source>
        <dbReference type="Proteomes" id="UP000551501"/>
    </source>
</evidence>
<dbReference type="Gene3D" id="3.40.50.300">
    <property type="entry name" value="P-loop containing nucleotide triphosphate hydrolases"/>
    <property type="match status" value="2"/>
</dbReference>